<dbReference type="GO" id="GO:0016887">
    <property type="term" value="F:ATP hydrolysis activity"/>
    <property type="evidence" value="ECO:0007669"/>
    <property type="project" value="InterPro"/>
</dbReference>
<dbReference type="EMBL" id="CP035807">
    <property type="protein sequence ID" value="QEN03311.1"/>
    <property type="molecule type" value="Genomic_DNA"/>
</dbReference>
<protein>
    <submittedName>
        <fullName evidence="2">AAA family ATPase</fullName>
    </submittedName>
</protein>
<evidence type="ECO:0000313" key="3">
    <source>
        <dbReference type="Proteomes" id="UP000323824"/>
    </source>
</evidence>
<dbReference type="Proteomes" id="UP000323824">
    <property type="component" value="Chromosome"/>
</dbReference>
<organism evidence="2 3">
    <name type="scientific">Thiospirochaeta perfilievii</name>
    <dbReference type="NCBI Taxonomy" id="252967"/>
    <lineage>
        <taxon>Bacteria</taxon>
        <taxon>Pseudomonadati</taxon>
        <taxon>Spirochaetota</taxon>
        <taxon>Spirochaetia</taxon>
        <taxon>Spirochaetales</taxon>
        <taxon>Spirochaetaceae</taxon>
        <taxon>Thiospirochaeta</taxon>
    </lineage>
</organism>
<accession>A0A5C1Q7B0</accession>
<proteinExistence type="predicted"/>
<dbReference type="KEGG" id="sper:EW093_00850"/>
<name>A0A5C1Q7B0_9SPIO</name>
<keyword evidence="3" id="KW-1185">Reference proteome</keyword>
<dbReference type="InterPro" id="IPR027417">
    <property type="entry name" value="P-loop_NTPase"/>
</dbReference>
<dbReference type="OrthoDB" id="9781481at2"/>
<dbReference type="InterPro" id="IPR052934">
    <property type="entry name" value="Methyl-DNA_Rec/Restrict_Enz"/>
</dbReference>
<dbReference type="REBASE" id="259903">
    <property type="entry name" value="Spe19205McrBCP"/>
</dbReference>
<dbReference type="Gene3D" id="3.40.50.300">
    <property type="entry name" value="P-loop containing nucleotide triphosphate hydrolases"/>
    <property type="match status" value="2"/>
</dbReference>
<dbReference type="SUPFAM" id="SSF52540">
    <property type="entry name" value="P-loop containing nucleoside triphosphate hydrolases"/>
    <property type="match status" value="1"/>
</dbReference>
<dbReference type="InterPro" id="IPR011704">
    <property type="entry name" value="ATPase_dyneun-rel_AAA"/>
</dbReference>
<reference evidence="2 3" key="2">
    <citation type="submission" date="2019-09" db="EMBL/GenBank/DDBJ databases">
        <title>Complete Genome Sequence and Methylome Analysis of free living Spirochaetas.</title>
        <authorList>
            <person name="Leshcheva N."/>
            <person name="Mikheeva N."/>
        </authorList>
    </citation>
    <scope>NUCLEOTIDE SEQUENCE [LARGE SCALE GENOMIC DNA]</scope>
    <source>
        <strain evidence="2 3">P</strain>
    </source>
</reference>
<dbReference type="PANTHER" id="PTHR37291:SF1">
    <property type="entry name" value="TYPE IV METHYL-DIRECTED RESTRICTION ENZYME ECOKMCRB SUBUNIT"/>
    <property type="match status" value="1"/>
</dbReference>
<evidence type="ECO:0000259" key="1">
    <source>
        <dbReference type="Pfam" id="PF07728"/>
    </source>
</evidence>
<reference evidence="2 3" key="1">
    <citation type="submission" date="2019-02" db="EMBL/GenBank/DDBJ databases">
        <authorList>
            <person name="Fomenkov A."/>
            <person name="Dubinina G."/>
            <person name="Grabovich M."/>
            <person name="Vincze T."/>
            <person name="Roberts R.J."/>
        </authorList>
    </citation>
    <scope>NUCLEOTIDE SEQUENCE [LARGE SCALE GENOMIC DNA]</scope>
    <source>
        <strain evidence="2 3">P</strain>
    </source>
</reference>
<sequence length="530" mass="61139">MNYWHMQIHPNEQGSVNEKEVLSELGIIGLGDDKTEVEFFEETMKIGDIVAIKRGGKLIALTEVTSDSYYEEDNSDIWFNLRRNVKVLDWNNNPNLILPDPRGTLKRCGNYDAPTSKIIINWHKELLMNKNILEAKKVLKHKKQIILQGAPGTGKTYISAEIAMNLINESKKYDNRKEIMADYQKAVEEGRIAFTTFHQSMDYEEFVEGLKPEITDEGDVTYNVKPGIFKEMCNKAQSKIATPLSDFDLQEKIFEYVLKNKDKEYAKSADTSFVLDYKEGNTNISFKLEKQEEFNSSYRFNVNTVISYIHGIKSRKTNYSYARVLAQHLIDKQIIQVETVEAPKPYILIIDEINRGNISKVLGELITLLESDKRIGEENELRVKLPYSPEDEPFGIPSNLYIIGTMNTADRSVGHIDYAIRRRFSFITLQSHKSAIENYYTQLADNNAPSDIAIKLFEEIEEVMENISPDFDKHDLMIGHSYFMAKTKEDLELKLKYEIKPLLREYVKDGILILTPNENGDYKEIEDIIL</sequence>
<feature type="domain" description="ATPase dynein-related AAA" evidence="1">
    <location>
        <begin position="341"/>
        <end position="424"/>
    </location>
</feature>
<dbReference type="Pfam" id="PF07728">
    <property type="entry name" value="AAA_5"/>
    <property type="match status" value="1"/>
</dbReference>
<dbReference type="PANTHER" id="PTHR37291">
    <property type="entry name" value="5-METHYLCYTOSINE-SPECIFIC RESTRICTION ENZYME B"/>
    <property type="match status" value="1"/>
</dbReference>
<gene>
    <name evidence="2" type="ORF">EW093_00850</name>
</gene>
<dbReference type="AlphaFoldDB" id="A0A5C1Q7B0"/>
<evidence type="ECO:0000313" key="2">
    <source>
        <dbReference type="EMBL" id="QEN03311.1"/>
    </source>
</evidence>
<dbReference type="RefSeq" id="WP_149566571.1">
    <property type="nucleotide sequence ID" value="NZ_CP035807.1"/>
</dbReference>
<dbReference type="GO" id="GO:0005524">
    <property type="term" value="F:ATP binding"/>
    <property type="evidence" value="ECO:0007669"/>
    <property type="project" value="InterPro"/>
</dbReference>